<evidence type="ECO:0000313" key="2">
    <source>
        <dbReference type="Proteomes" id="UP000642094"/>
    </source>
</evidence>
<gene>
    <name evidence="1" type="ORF">H6F41_11270</name>
</gene>
<organism evidence="1 2">
    <name type="scientific">Pseudanabaena mucicola FACHB-723</name>
    <dbReference type="NCBI Taxonomy" id="2692860"/>
    <lineage>
        <taxon>Bacteria</taxon>
        <taxon>Bacillati</taxon>
        <taxon>Cyanobacteriota</taxon>
        <taxon>Cyanophyceae</taxon>
        <taxon>Pseudanabaenales</taxon>
        <taxon>Pseudanabaenaceae</taxon>
        <taxon>Pseudanabaena</taxon>
    </lineage>
</organism>
<dbReference type="EMBL" id="JACJQB010000021">
    <property type="protein sequence ID" value="MBD2188719.1"/>
    <property type="molecule type" value="Genomic_DNA"/>
</dbReference>
<comment type="caution">
    <text evidence="1">The sequence shown here is derived from an EMBL/GenBank/DDBJ whole genome shotgun (WGS) entry which is preliminary data.</text>
</comment>
<evidence type="ECO:0000313" key="1">
    <source>
        <dbReference type="EMBL" id="MBD2188719.1"/>
    </source>
</evidence>
<accession>A0ABR7ZY19</accession>
<sequence length="126" mass="15053">MRKRRHRSRWQDWLHGFKRFWRSLFKAIKRVIFGERYFQHSPHLHDHAEFDSDFPELDQPISKPAIAVPRPSPFVLGLEDISNLEFLTTKELLAEIEWNVESQDILPVQEEDLTLLDDLLMNFPDA</sequence>
<keyword evidence="2" id="KW-1185">Reference proteome</keyword>
<dbReference type="RefSeq" id="WP_190403569.1">
    <property type="nucleotide sequence ID" value="NZ_JACJQB010000021.1"/>
</dbReference>
<proteinExistence type="predicted"/>
<protein>
    <submittedName>
        <fullName evidence="1">Uncharacterized protein</fullName>
    </submittedName>
</protein>
<name>A0ABR7ZY19_9CYAN</name>
<dbReference type="Proteomes" id="UP000642094">
    <property type="component" value="Unassembled WGS sequence"/>
</dbReference>
<reference evidence="1 2" key="1">
    <citation type="journal article" date="2020" name="ISME J.">
        <title>Comparative genomics reveals insights into cyanobacterial evolution and habitat adaptation.</title>
        <authorList>
            <person name="Chen M.Y."/>
            <person name="Teng W.K."/>
            <person name="Zhao L."/>
            <person name="Hu C.X."/>
            <person name="Zhou Y.K."/>
            <person name="Han B.P."/>
            <person name="Song L.R."/>
            <person name="Shu W.S."/>
        </authorList>
    </citation>
    <scope>NUCLEOTIDE SEQUENCE [LARGE SCALE GENOMIC DNA]</scope>
    <source>
        <strain evidence="1 2">FACHB-723</strain>
    </source>
</reference>